<dbReference type="Pfam" id="PF03564">
    <property type="entry name" value="DUF1759"/>
    <property type="match status" value="1"/>
</dbReference>
<keyword evidence="2" id="KW-0175">Coiled coil</keyword>
<dbReference type="InterPro" id="IPR001878">
    <property type="entry name" value="Znf_CCHC"/>
</dbReference>
<dbReference type="InterPro" id="IPR036875">
    <property type="entry name" value="Znf_CCHC_sf"/>
</dbReference>
<dbReference type="PANTHER" id="PTHR47331:SF1">
    <property type="entry name" value="GAG-LIKE PROTEIN"/>
    <property type="match status" value="1"/>
</dbReference>
<keyword evidence="1" id="KW-0479">Metal-binding</keyword>
<dbReference type="InterPro" id="IPR005312">
    <property type="entry name" value="DUF1759"/>
</dbReference>
<accession>A0A914LTU0</accession>
<name>A0A914LTU0_MELIC</name>
<keyword evidence="4" id="KW-1185">Reference proteome</keyword>
<keyword evidence="1" id="KW-0862">Zinc</keyword>
<dbReference type="PROSITE" id="PS50158">
    <property type="entry name" value="ZF_CCHC"/>
    <property type="match status" value="1"/>
</dbReference>
<dbReference type="PANTHER" id="PTHR47331">
    <property type="entry name" value="PHD-TYPE DOMAIN-CONTAINING PROTEIN"/>
    <property type="match status" value="1"/>
</dbReference>
<evidence type="ECO:0000256" key="1">
    <source>
        <dbReference type="PROSITE-ProRule" id="PRU00047"/>
    </source>
</evidence>
<sequence length="462" mass="54363">MLQQRLVRINTEAAGVEFTIGADLSELDKIKLIENLKNKIDTLGGKIRNIMDELDKQNMNYVRYYATLGPTLKASEKEAYSQFGTGENGFLVTMEQSRDILEILDENRRVLDKMNSGPLRNQENINVKLPEIKLPEFNGELRNWNAFYEEFKAAVEDQQIPEKRKMQYLKSALTGEPLELVDQYPLEAKNYKIVLALLQKNFGDKDSIKCSLHSALRRMPRSGKYVPEIRKTLRKIESIIQQLENMGENTEHEQLILEIESKMPKRILTEIYKRKRTEIGWNLKKMLKFLDDFLKLEEDVYLIHKNFEIDKDETDSKIKNNYKNKSKVHATAMYYAKATNFNKKGNEVKQLHKCALCEKFHWEDKCTLYPTKEKKIERVKQLNICFKCFSKGHKSKECKKEIFCFNCKKHGHNSAFCIKNFENNAYFNKNIESFKNKGFHNSQRDKRICMTIENEEENNNKK</sequence>
<keyword evidence="1" id="KW-0863">Zinc-finger</keyword>
<feature type="domain" description="CCHC-type" evidence="3">
    <location>
        <begin position="385"/>
        <end position="400"/>
    </location>
</feature>
<dbReference type="GO" id="GO:0019899">
    <property type="term" value="F:enzyme binding"/>
    <property type="evidence" value="ECO:0007669"/>
    <property type="project" value="UniProtKB-ARBA"/>
</dbReference>
<dbReference type="Gene3D" id="4.10.60.10">
    <property type="entry name" value="Zinc finger, CCHC-type"/>
    <property type="match status" value="1"/>
</dbReference>
<dbReference type="GO" id="GO:0008270">
    <property type="term" value="F:zinc ion binding"/>
    <property type="evidence" value="ECO:0007669"/>
    <property type="project" value="UniProtKB-KW"/>
</dbReference>
<evidence type="ECO:0000256" key="2">
    <source>
        <dbReference type="SAM" id="Coils"/>
    </source>
</evidence>
<reference evidence="5" key="1">
    <citation type="submission" date="2022-11" db="UniProtKB">
        <authorList>
            <consortium name="WormBaseParasite"/>
        </authorList>
    </citation>
    <scope>IDENTIFICATION</scope>
</reference>
<dbReference type="SUPFAM" id="SSF57756">
    <property type="entry name" value="Retrovirus zinc finger-like domains"/>
    <property type="match status" value="1"/>
</dbReference>
<organism evidence="4 5">
    <name type="scientific">Meloidogyne incognita</name>
    <name type="common">Southern root-knot nematode worm</name>
    <name type="synonym">Oxyuris incognita</name>
    <dbReference type="NCBI Taxonomy" id="6306"/>
    <lineage>
        <taxon>Eukaryota</taxon>
        <taxon>Metazoa</taxon>
        <taxon>Ecdysozoa</taxon>
        <taxon>Nematoda</taxon>
        <taxon>Chromadorea</taxon>
        <taxon>Rhabditida</taxon>
        <taxon>Tylenchina</taxon>
        <taxon>Tylenchomorpha</taxon>
        <taxon>Tylenchoidea</taxon>
        <taxon>Meloidogynidae</taxon>
        <taxon>Meloidogyninae</taxon>
        <taxon>Meloidogyne</taxon>
        <taxon>Meloidogyne incognita group</taxon>
    </lineage>
</organism>
<dbReference type="SMART" id="SM00343">
    <property type="entry name" value="ZnF_C2HC"/>
    <property type="match status" value="2"/>
</dbReference>
<evidence type="ECO:0000313" key="5">
    <source>
        <dbReference type="WBParaSite" id="Minc3s00779g17240"/>
    </source>
</evidence>
<dbReference type="WBParaSite" id="Minc3s00779g17240">
    <property type="protein sequence ID" value="Minc3s00779g17240"/>
    <property type="gene ID" value="Minc3s00779g17240"/>
</dbReference>
<feature type="coiled-coil region" evidence="2">
    <location>
        <begin position="226"/>
        <end position="253"/>
    </location>
</feature>
<dbReference type="GO" id="GO:0003676">
    <property type="term" value="F:nucleic acid binding"/>
    <property type="evidence" value="ECO:0007669"/>
    <property type="project" value="InterPro"/>
</dbReference>
<protein>
    <submittedName>
        <fullName evidence="5">CCHC-type domain-containing protein</fullName>
    </submittedName>
</protein>
<dbReference type="AlphaFoldDB" id="A0A914LTU0"/>
<dbReference type="Proteomes" id="UP000887563">
    <property type="component" value="Unplaced"/>
</dbReference>
<evidence type="ECO:0000313" key="4">
    <source>
        <dbReference type="Proteomes" id="UP000887563"/>
    </source>
</evidence>
<proteinExistence type="predicted"/>
<evidence type="ECO:0000259" key="3">
    <source>
        <dbReference type="PROSITE" id="PS50158"/>
    </source>
</evidence>